<evidence type="ECO:0000313" key="2">
    <source>
        <dbReference type="EMBL" id="SUN77437.1"/>
    </source>
</evidence>
<dbReference type="OrthoDB" id="423921at2"/>
<dbReference type="Gene3D" id="3.40.630.30">
    <property type="match status" value="1"/>
</dbReference>
<dbReference type="RefSeq" id="WP_018370990.1">
    <property type="nucleotide sequence ID" value="NZ_UHFR01000005.1"/>
</dbReference>
<dbReference type="SUPFAM" id="SSF55729">
    <property type="entry name" value="Acyl-CoA N-acyltransferases (Nat)"/>
    <property type="match status" value="1"/>
</dbReference>
<sequence length="153" mass="17764">MNIQPLSQRHALEIANDWHYEGIYAFYNMEADPEDYAELISEEARGNRYYQVLRDGSLYGFFYLEEVAPESFELGLGLKPEHCGKGQGKAFLELILSYIKEHFSAKTVFLSVADFNQRAQALYLNSSFDIVDRYPQETNGDSYLFVKMKKEME</sequence>
<reference evidence="2" key="1">
    <citation type="submission" date="2018-06" db="EMBL/GenBank/DDBJ databases">
        <authorList>
            <consortium name="Pathogen Informatics"/>
            <person name="Doyle S."/>
        </authorList>
    </citation>
    <scope>NUCLEOTIDE SEQUENCE [LARGE SCALE GENOMIC DNA]</scope>
    <source>
        <strain evidence="2">NCTC13765</strain>
    </source>
</reference>
<evidence type="ECO:0000259" key="1">
    <source>
        <dbReference type="PROSITE" id="PS51186"/>
    </source>
</evidence>
<organism evidence="2 3">
    <name type="scientific">Streptococcus massiliensis</name>
    <dbReference type="NCBI Taxonomy" id="313439"/>
    <lineage>
        <taxon>Bacteria</taxon>
        <taxon>Bacillati</taxon>
        <taxon>Bacillota</taxon>
        <taxon>Bacilli</taxon>
        <taxon>Lactobacillales</taxon>
        <taxon>Streptococcaceae</taxon>
        <taxon>Streptococcus</taxon>
    </lineage>
</organism>
<keyword evidence="2" id="KW-0808">Transferase</keyword>
<dbReference type="PROSITE" id="PS51186">
    <property type="entry name" value="GNAT"/>
    <property type="match status" value="1"/>
</dbReference>
<dbReference type="Pfam" id="PF00583">
    <property type="entry name" value="Acetyltransf_1"/>
    <property type="match status" value="1"/>
</dbReference>
<dbReference type="STRING" id="1123307.GCA_000380065_00304"/>
<dbReference type="Proteomes" id="UP000254634">
    <property type="component" value="Unassembled WGS sequence"/>
</dbReference>
<dbReference type="InterPro" id="IPR016181">
    <property type="entry name" value="Acyl_CoA_acyltransferase"/>
</dbReference>
<name>A0A380L2G9_9STRE</name>
<gene>
    <name evidence="2" type="ORF">NCTC13765_01962</name>
</gene>
<dbReference type="EMBL" id="UHFR01000005">
    <property type="protein sequence ID" value="SUN77437.1"/>
    <property type="molecule type" value="Genomic_DNA"/>
</dbReference>
<dbReference type="AlphaFoldDB" id="A0A380L2G9"/>
<protein>
    <submittedName>
        <fullName evidence="2">Acetyltransferase</fullName>
    </submittedName>
</protein>
<proteinExistence type="predicted"/>
<dbReference type="InterPro" id="IPR000182">
    <property type="entry name" value="GNAT_dom"/>
</dbReference>
<keyword evidence="3" id="KW-1185">Reference proteome</keyword>
<feature type="domain" description="N-acetyltransferase" evidence="1">
    <location>
        <begin position="1"/>
        <end position="153"/>
    </location>
</feature>
<accession>A0A380L2G9</accession>
<dbReference type="GO" id="GO:0016747">
    <property type="term" value="F:acyltransferase activity, transferring groups other than amino-acyl groups"/>
    <property type="evidence" value="ECO:0007669"/>
    <property type="project" value="InterPro"/>
</dbReference>
<evidence type="ECO:0000313" key="3">
    <source>
        <dbReference type="Proteomes" id="UP000254634"/>
    </source>
</evidence>